<dbReference type="Proteomes" id="UP001164539">
    <property type="component" value="Chromosome 2"/>
</dbReference>
<proteinExistence type="predicted"/>
<organism evidence="1 2">
    <name type="scientific">Melia azedarach</name>
    <name type="common">Chinaberry tree</name>
    <dbReference type="NCBI Taxonomy" id="155640"/>
    <lineage>
        <taxon>Eukaryota</taxon>
        <taxon>Viridiplantae</taxon>
        <taxon>Streptophyta</taxon>
        <taxon>Embryophyta</taxon>
        <taxon>Tracheophyta</taxon>
        <taxon>Spermatophyta</taxon>
        <taxon>Magnoliopsida</taxon>
        <taxon>eudicotyledons</taxon>
        <taxon>Gunneridae</taxon>
        <taxon>Pentapetalae</taxon>
        <taxon>rosids</taxon>
        <taxon>malvids</taxon>
        <taxon>Sapindales</taxon>
        <taxon>Meliaceae</taxon>
        <taxon>Melia</taxon>
    </lineage>
</organism>
<sequence>MASLGPDESGAHDGNGAQDGNGATDSLPPPPPVIPADFVPTQVEEPEPVKKKVVRVPISRRGLASRGQKISLLTNHFKVNVSNVEGHFFHYSVSVSYEDGRPVDGKGTGRRVIDRVQETYNAELSGKDFAYDGEKSLFTVGPLPRNKLEFTVVLEDITSNRNNGNASPDERGSPNQSDRKRLRRPYQSKTFKVEISYAAKIPIQAIANALRGQESENSQEAFRVLDIILRQHAAKQGCLLVRQSFFHNDPNNFADVGGGVLGCKGFHSSFRTTQGGVSLNIDVSTTMIIQPGPVVDFLIANQNVRDPFSIDWAKAKRTLKNLRIKTITSNQEYKITGLSEKPCNEQLFSLKQKNVKDGDGEVQALEITVYDYFVNHRNIDLRYSGDLPCINVGKPKRPTYIPLELCQLVSLQRYTKALTSLQRASLVEKSRQKPQERMNALSNALRNSKYDAEPMLRSCGISISTNFTQVEGRVLTAPRLKVGNGEDFFPRNGRWNFNHKKLVQPTKIERWAVVNFSARCDIRSLVRDLIKCGDMKGIHIDPPFDVFEENPQFRRSPPMVRVEKMFEEIQSKLPGAPQFLLCLLPERKNSDIYGPWKRKNLAEFGIVTQCMAPTRVNDQYLTNCLLKINAKLGGLNSLLAVEHSPSIPIVSKVPTIILGMDVSHGSPGHSDIPSIAAVVSSRQWPLISRYRAAVRTQSPKVEMIDSLFKRVSDTEDDGIIRELLVDFYTSSGKRKPEQIIIFRDGVSESQFNQVLNIELNQIMEACKFLDEKWNPKFAVIVAQKNHHTKFFQPGSPDNVPPGTVVDNKVCHPRNYDFYLCAHAGMIGTTRPTHYHVLFDEIGFSPDDLQELVHSLSYVYQRSTTAISVVAPVCYAHLAASQVGSFIKFEDASETSSSHGGMTSAGPVPVPQLPRLQEKVCNSMFFC</sequence>
<reference evidence="1 2" key="1">
    <citation type="journal article" date="2023" name="Science">
        <title>Complex scaffold remodeling in plant triterpene biosynthesis.</title>
        <authorList>
            <person name="De La Pena R."/>
            <person name="Hodgson H."/>
            <person name="Liu J.C."/>
            <person name="Stephenson M.J."/>
            <person name="Martin A.C."/>
            <person name="Owen C."/>
            <person name="Harkess A."/>
            <person name="Leebens-Mack J."/>
            <person name="Jimenez L.E."/>
            <person name="Osbourn A."/>
            <person name="Sattely E.S."/>
        </authorList>
    </citation>
    <scope>NUCLEOTIDE SEQUENCE [LARGE SCALE GENOMIC DNA]</scope>
    <source>
        <strain evidence="2">cv. JPN11</strain>
        <tissue evidence="1">Leaf</tissue>
    </source>
</reference>
<accession>A0ACC1YLB7</accession>
<comment type="caution">
    <text evidence="1">The sequence shown here is derived from an EMBL/GenBank/DDBJ whole genome shotgun (WGS) entry which is preliminary data.</text>
</comment>
<gene>
    <name evidence="1" type="ORF">OWV82_003533</name>
</gene>
<evidence type="ECO:0000313" key="1">
    <source>
        <dbReference type="EMBL" id="KAJ4724552.1"/>
    </source>
</evidence>
<keyword evidence="2" id="KW-1185">Reference proteome</keyword>
<name>A0ACC1YLB7_MELAZ</name>
<dbReference type="EMBL" id="CM051395">
    <property type="protein sequence ID" value="KAJ4724552.1"/>
    <property type="molecule type" value="Genomic_DNA"/>
</dbReference>
<protein>
    <submittedName>
        <fullName evidence="1">Protein argonaute like</fullName>
    </submittedName>
</protein>
<evidence type="ECO:0000313" key="2">
    <source>
        <dbReference type="Proteomes" id="UP001164539"/>
    </source>
</evidence>